<gene>
    <name evidence="2" type="primary">wzc</name>
    <name evidence="2" type="ORF">Poly30_15530</name>
</gene>
<dbReference type="Proteomes" id="UP000320390">
    <property type="component" value="Chromosome"/>
</dbReference>
<dbReference type="EMBL" id="CP036434">
    <property type="protein sequence ID" value="QDV06049.1"/>
    <property type="molecule type" value="Genomic_DNA"/>
</dbReference>
<dbReference type="Gene3D" id="3.40.50.300">
    <property type="entry name" value="P-loop containing nucleotide triphosphate hydrolases"/>
    <property type="match status" value="1"/>
</dbReference>
<dbReference type="InterPro" id="IPR050445">
    <property type="entry name" value="Bact_polysacc_biosynth/exp"/>
</dbReference>
<evidence type="ECO:0000313" key="3">
    <source>
        <dbReference type="Proteomes" id="UP000320390"/>
    </source>
</evidence>
<keyword evidence="2" id="KW-0418">Kinase</keyword>
<dbReference type="RefSeq" id="WP_145195891.1">
    <property type="nucleotide sequence ID" value="NZ_CP036434.1"/>
</dbReference>
<keyword evidence="3" id="KW-1185">Reference proteome</keyword>
<dbReference type="OrthoDB" id="9794577at2"/>
<organism evidence="2 3">
    <name type="scientific">Saltatorellus ferox</name>
    <dbReference type="NCBI Taxonomy" id="2528018"/>
    <lineage>
        <taxon>Bacteria</taxon>
        <taxon>Pseudomonadati</taxon>
        <taxon>Planctomycetota</taxon>
        <taxon>Planctomycetia</taxon>
        <taxon>Planctomycetia incertae sedis</taxon>
        <taxon>Saltatorellus</taxon>
    </lineage>
</organism>
<accession>A0A518EPP2</accession>
<keyword evidence="2" id="KW-0808">Transferase</keyword>
<reference evidence="2 3" key="1">
    <citation type="submission" date="2019-02" db="EMBL/GenBank/DDBJ databases">
        <title>Deep-cultivation of Planctomycetes and their phenomic and genomic characterization uncovers novel biology.</title>
        <authorList>
            <person name="Wiegand S."/>
            <person name="Jogler M."/>
            <person name="Boedeker C."/>
            <person name="Pinto D."/>
            <person name="Vollmers J."/>
            <person name="Rivas-Marin E."/>
            <person name="Kohn T."/>
            <person name="Peeters S.H."/>
            <person name="Heuer A."/>
            <person name="Rast P."/>
            <person name="Oberbeckmann S."/>
            <person name="Bunk B."/>
            <person name="Jeske O."/>
            <person name="Meyerdierks A."/>
            <person name="Storesund J.E."/>
            <person name="Kallscheuer N."/>
            <person name="Luecker S."/>
            <person name="Lage O.M."/>
            <person name="Pohl T."/>
            <person name="Merkel B.J."/>
            <person name="Hornburger P."/>
            <person name="Mueller R.-W."/>
            <person name="Bruemmer F."/>
            <person name="Labrenz M."/>
            <person name="Spormann A.M."/>
            <person name="Op den Camp H."/>
            <person name="Overmann J."/>
            <person name="Amann R."/>
            <person name="Jetten M.S.M."/>
            <person name="Mascher T."/>
            <person name="Medema M.H."/>
            <person name="Devos D.P."/>
            <person name="Kaster A.-K."/>
            <person name="Ovreas L."/>
            <person name="Rohde M."/>
            <person name="Galperin M.Y."/>
            <person name="Jogler C."/>
        </authorList>
    </citation>
    <scope>NUCLEOTIDE SEQUENCE [LARGE SCALE GENOMIC DNA]</scope>
    <source>
        <strain evidence="2 3">Poly30</strain>
    </source>
</reference>
<dbReference type="PANTHER" id="PTHR32309:SF31">
    <property type="entry name" value="CAPSULAR EXOPOLYSACCHARIDE FAMILY"/>
    <property type="match status" value="1"/>
</dbReference>
<sequence length="982" mass="105765">MVRRGLEGGGSLSLEDLARVRGLLTHAPLRMGLIVLTVALGFAAWNLASTPVYRSSVKLRVDDVTVRRPQVEHRSIPTGTVDEGQALTLLRSRTLIGDIVEPAADATSENRAEERIHLGLTTWVTDENAPPLRRILRSTIAPVHRDFRLEATARRLSDTAPVAVRVRFVDQGAVSVSGISFKPGVEWPEDEAETLAYEPGVPVLYHGMELLLRVTGEPDGRVWRIEALTRDQAIDRVLQRVRVDKQQHQTGALALTVLDDDPLRAAAIANAIAAAFVESDLAEARRDAVQTASFLEEELETRRAALDALTAEEADLQRANPDTIDAEATAIDLSSRQGAWDDVYRKARNRRILADRVELLIASGQPLKTALAAVGGDHSPEVRSLLEALDAEESQLRQVYRGSGDGGYRRTLLLKADDYRIEAERFRTRVADLRDIIERIESGDLTALSRLGGDLARDGSIAVDWSMRAWMTELETTRSELEALEAEFTDAYPPLIQAKERMSYFQGQILGGLRALLVGHEKTLEQKTEYARAWSALHAAHPESEAALIRASIAQLQKETVAAFSAHTASLRLAETAAREEVERLRDRLKDLAAARQKLRGTQLETRELDRVVGDLVRDVENARVAIAGIVPSARIIDPATVPRGPLKPNAAFGLLAGLVLGVLAAAAWAWFDLQRTPLMSGSNHAAEERMAALPVCGRVAVAGPSNGAPRRVRLLRGGDSPKPSWLPMMEAPESPAAQTYRTLRARLKHMANAAGDPPRVLGVTSASASAEVSTVAINLAMARAQLGERILLVDGALNGPTLKATILSAGLDRADAFGSDIHGAIGARTRGGHGGDARGLGECLDGTAHWSEVAAPSGFPTLDVLYTGDSWIVPADLLASQMFEVFCHETRSVYDLVLISLPAVQEAPDAEAAAASLDGILFVESEIAPVAATVIADCVERLQQAGGHVIGLVKTIAIERRRSGAARSPSSGLGSSRQGAA</sequence>
<feature type="coiled-coil region" evidence="1">
    <location>
        <begin position="575"/>
        <end position="602"/>
    </location>
</feature>
<proteinExistence type="predicted"/>
<dbReference type="PANTHER" id="PTHR32309">
    <property type="entry name" value="TYROSINE-PROTEIN KINASE"/>
    <property type="match status" value="1"/>
</dbReference>
<protein>
    <submittedName>
        <fullName evidence="2">Tyrosine-protein kinase wzc</fullName>
        <ecNumber evidence="2">2.7.10.-</ecNumber>
    </submittedName>
</protein>
<dbReference type="EC" id="2.7.10.-" evidence="2"/>
<name>A0A518EPP2_9BACT</name>
<dbReference type="AlphaFoldDB" id="A0A518EPP2"/>
<evidence type="ECO:0000256" key="1">
    <source>
        <dbReference type="SAM" id="Coils"/>
    </source>
</evidence>
<keyword evidence="1" id="KW-0175">Coiled coil</keyword>
<dbReference type="SUPFAM" id="SSF52540">
    <property type="entry name" value="P-loop containing nucleoside triphosphate hydrolases"/>
    <property type="match status" value="1"/>
</dbReference>
<evidence type="ECO:0000313" key="2">
    <source>
        <dbReference type="EMBL" id="QDV06049.1"/>
    </source>
</evidence>
<dbReference type="InterPro" id="IPR027417">
    <property type="entry name" value="P-loop_NTPase"/>
</dbReference>
<dbReference type="GO" id="GO:0016301">
    <property type="term" value="F:kinase activity"/>
    <property type="evidence" value="ECO:0007669"/>
    <property type="project" value="UniProtKB-KW"/>
</dbReference>